<dbReference type="InterPro" id="IPR050377">
    <property type="entry name" value="Radical_SAM_PqqE_MftC-like"/>
</dbReference>
<dbReference type="InterPro" id="IPR013785">
    <property type="entry name" value="Aldolase_TIM"/>
</dbReference>
<dbReference type="SFLD" id="SFLDG01387">
    <property type="entry name" value="BtrN-like_SPASM_domain_contain"/>
    <property type="match status" value="1"/>
</dbReference>
<dbReference type="SUPFAM" id="SSF102114">
    <property type="entry name" value="Radical SAM enzymes"/>
    <property type="match status" value="1"/>
</dbReference>
<protein>
    <submittedName>
        <fullName evidence="8">Radical SAM protein with 4Fe4S-binding SPASM domain</fullName>
    </submittedName>
</protein>
<evidence type="ECO:0000256" key="4">
    <source>
        <dbReference type="ARBA" id="ARBA00022723"/>
    </source>
</evidence>
<keyword evidence="3" id="KW-0949">S-adenosyl-L-methionine</keyword>
<keyword evidence="6" id="KW-0411">Iron-sulfur</keyword>
<name>A0ABS2NRK5_9FIRM</name>
<proteinExistence type="predicted"/>
<dbReference type="Gene3D" id="3.20.20.70">
    <property type="entry name" value="Aldolase class I"/>
    <property type="match status" value="1"/>
</dbReference>
<comment type="cofactor">
    <cofactor evidence="1">
        <name>[4Fe-4S] cluster</name>
        <dbReference type="ChEBI" id="CHEBI:49883"/>
    </cofactor>
</comment>
<evidence type="ECO:0000256" key="5">
    <source>
        <dbReference type="ARBA" id="ARBA00023004"/>
    </source>
</evidence>
<evidence type="ECO:0000256" key="1">
    <source>
        <dbReference type="ARBA" id="ARBA00001966"/>
    </source>
</evidence>
<keyword evidence="4" id="KW-0479">Metal-binding</keyword>
<dbReference type="NCBIfam" id="TIGR04085">
    <property type="entry name" value="rSAM_more_4Fe4S"/>
    <property type="match status" value="1"/>
</dbReference>
<dbReference type="SFLD" id="SFLDG01386">
    <property type="entry name" value="main_SPASM_domain-containing"/>
    <property type="match status" value="1"/>
</dbReference>
<dbReference type="InterPro" id="IPR006638">
    <property type="entry name" value="Elp3/MiaA/NifB-like_rSAM"/>
</dbReference>
<dbReference type="EMBL" id="JAFBEE010000013">
    <property type="protein sequence ID" value="MBM7615507.1"/>
    <property type="molecule type" value="Genomic_DNA"/>
</dbReference>
<dbReference type="Pfam" id="PF04055">
    <property type="entry name" value="Radical_SAM"/>
    <property type="match status" value="1"/>
</dbReference>
<dbReference type="InterPro" id="IPR058240">
    <property type="entry name" value="rSAM_sf"/>
</dbReference>
<dbReference type="PANTHER" id="PTHR11228">
    <property type="entry name" value="RADICAL SAM DOMAIN PROTEIN"/>
    <property type="match status" value="1"/>
</dbReference>
<dbReference type="SMART" id="SM00729">
    <property type="entry name" value="Elp3"/>
    <property type="match status" value="1"/>
</dbReference>
<dbReference type="Pfam" id="PF13186">
    <property type="entry name" value="SPASM"/>
    <property type="match status" value="1"/>
</dbReference>
<dbReference type="RefSeq" id="WP_204402810.1">
    <property type="nucleotide sequence ID" value="NZ_JAFBEE010000013.1"/>
</dbReference>
<dbReference type="InterPro" id="IPR007197">
    <property type="entry name" value="rSAM"/>
</dbReference>
<dbReference type="Proteomes" id="UP001314796">
    <property type="component" value="Unassembled WGS sequence"/>
</dbReference>
<accession>A0ABS2NRK5</accession>
<evidence type="ECO:0000313" key="9">
    <source>
        <dbReference type="Proteomes" id="UP001314796"/>
    </source>
</evidence>
<dbReference type="CDD" id="cd01335">
    <property type="entry name" value="Radical_SAM"/>
    <property type="match status" value="1"/>
</dbReference>
<evidence type="ECO:0000256" key="2">
    <source>
        <dbReference type="ARBA" id="ARBA00022485"/>
    </source>
</evidence>
<keyword evidence="2" id="KW-0004">4Fe-4S</keyword>
<evidence type="ECO:0000259" key="7">
    <source>
        <dbReference type="PROSITE" id="PS51918"/>
    </source>
</evidence>
<keyword evidence="5" id="KW-0408">Iron</keyword>
<organism evidence="8 9">
    <name type="scientific">Alkaliphilus hydrothermalis</name>
    <dbReference type="NCBI Taxonomy" id="1482730"/>
    <lineage>
        <taxon>Bacteria</taxon>
        <taxon>Bacillati</taxon>
        <taxon>Bacillota</taxon>
        <taxon>Clostridia</taxon>
        <taxon>Peptostreptococcales</taxon>
        <taxon>Natronincolaceae</taxon>
        <taxon>Alkaliphilus</taxon>
    </lineage>
</organism>
<dbReference type="PROSITE" id="PS51918">
    <property type="entry name" value="RADICAL_SAM"/>
    <property type="match status" value="1"/>
</dbReference>
<reference evidence="8 9" key="1">
    <citation type="submission" date="2021-01" db="EMBL/GenBank/DDBJ databases">
        <title>Genomic Encyclopedia of Type Strains, Phase IV (KMG-IV): sequencing the most valuable type-strain genomes for metagenomic binning, comparative biology and taxonomic classification.</title>
        <authorList>
            <person name="Goeker M."/>
        </authorList>
    </citation>
    <scope>NUCLEOTIDE SEQUENCE [LARGE SCALE GENOMIC DNA]</scope>
    <source>
        <strain evidence="8 9">DSM 25890</strain>
    </source>
</reference>
<evidence type="ECO:0000256" key="3">
    <source>
        <dbReference type="ARBA" id="ARBA00022691"/>
    </source>
</evidence>
<keyword evidence="9" id="KW-1185">Reference proteome</keyword>
<sequence length="430" mass="49467">MNTITEDGFIEKYILLRAGIKVKKRTDHKLLMLKKDCETFIVKKPFSSILEALASGQCLRDIFEKKTIRKEGQLSIISMIKDLIEKEYLILSDELIPTELDLEPQWTLDEVFLELTKKCNLKCHHCYISPDIQDHELSFEKWKEIIEECSQLGVYLVKVTGGEALLSPYFFQLIELIKNEGMLVRLYTNGTGLSKEVLSKLKNSGVTELQISLDGATEDTHDNFRRTKGNFEKINNTLPLLEEMGFSVILSFTVSNYNKSEINDFIKLARQFSNISIVVSPYINYHQTFNDTNKMLDVGDDLIQELKVTFNNNSDIWTKKTIYYSTYSNNYIGYCGFGIYSCYIDSFGKVLFCPLINQEDQILGNVLKDSLKDIWRDSPLLRNYRKNSVMDIEGCSSCLKATMCRGGCRARAFFKNGTFLSKDEISCKFF</sequence>
<evidence type="ECO:0000313" key="8">
    <source>
        <dbReference type="EMBL" id="MBM7615507.1"/>
    </source>
</evidence>
<gene>
    <name evidence="8" type="ORF">JOC73_002077</name>
</gene>
<evidence type="ECO:0000256" key="6">
    <source>
        <dbReference type="ARBA" id="ARBA00023014"/>
    </source>
</evidence>
<comment type="caution">
    <text evidence="8">The sequence shown here is derived from an EMBL/GenBank/DDBJ whole genome shotgun (WGS) entry which is preliminary data.</text>
</comment>
<dbReference type="SFLD" id="SFLDS00029">
    <property type="entry name" value="Radical_SAM"/>
    <property type="match status" value="2"/>
</dbReference>
<dbReference type="PANTHER" id="PTHR11228:SF7">
    <property type="entry name" value="PQQA PEPTIDE CYCLASE"/>
    <property type="match status" value="1"/>
</dbReference>
<dbReference type="InterPro" id="IPR023885">
    <property type="entry name" value="4Fe4S-binding_SPASM_dom"/>
</dbReference>
<dbReference type="InterPro" id="IPR034391">
    <property type="entry name" value="AdoMet-like_SPASM_containing"/>
</dbReference>
<feature type="domain" description="Radical SAM core" evidence="7">
    <location>
        <begin position="105"/>
        <end position="319"/>
    </location>
</feature>
<dbReference type="SFLD" id="SFLDG01067">
    <property type="entry name" value="SPASM/twitch_domain_containing"/>
    <property type="match status" value="2"/>
</dbReference>